<dbReference type="Proteomes" id="UP001465976">
    <property type="component" value="Unassembled WGS sequence"/>
</dbReference>
<sequence length="273" mass="30195">MVAIDPTDLANYIQNVTILNIVKLLTAAILYGVYLILPLCAMTILPRREADLKARVGLLAAVVLIFILSFEFWATVHTVIRGIQDVLVDNANNPLPQKSSAFKQRYHYLISVEQVIIPLEATLGDSIVLWRVWMLCPGSRRVVCLPMLSLLGTTVCSLGFFGCYARDDWLVINPDTCNSLEISALSLSMATNILGTIIVGHKVWSYRRDIAVFLSKSKQKTQVEKVLILLLESGIVYSVLWVVQGVVVLMGSPRTFSGKVVQQISATIHHSNG</sequence>
<evidence type="ECO:0000256" key="1">
    <source>
        <dbReference type="SAM" id="Phobius"/>
    </source>
</evidence>
<organism evidence="2 3">
    <name type="scientific">Marasmius crinis-equi</name>
    <dbReference type="NCBI Taxonomy" id="585013"/>
    <lineage>
        <taxon>Eukaryota</taxon>
        <taxon>Fungi</taxon>
        <taxon>Dikarya</taxon>
        <taxon>Basidiomycota</taxon>
        <taxon>Agaricomycotina</taxon>
        <taxon>Agaricomycetes</taxon>
        <taxon>Agaricomycetidae</taxon>
        <taxon>Agaricales</taxon>
        <taxon>Marasmiineae</taxon>
        <taxon>Marasmiaceae</taxon>
        <taxon>Marasmius</taxon>
    </lineage>
</organism>
<dbReference type="EMBL" id="JBAHYK010000731">
    <property type="protein sequence ID" value="KAL0571675.1"/>
    <property type="molecule type" value="Genomic_DNA"/>
</dbReference>
<accession>A0ABR3F8T5</accession>
<evidence type="ECO:0000313" key="2">
    <source>
        <dbReference type="EMBL" id="KAL0571675.1"/>
    </source>
</evidence>
<feature type="transmembrane region" description="Helical" evidence="1">
    <location>
        <begin position="142"/>
        <end position="162"/>
    </location>
</feature>
<evidence type="ECO:0000313" key="3">
    <source>
        <dbReference type="Proteomes" id="UP001465976"/>
    </source>
</evidence>
<keyword evidence="1" id="KW-0472">Membrane</keyword>
<feature type="transmembrane region" description="Helical" evidence="1">
    <location>
        <begin position="57"/>
        <end position="80"/>
    </location>
</feature>
<feature type="transmembrane region" description="Helical" evidence="1">
    <location>
        <begin position="182"/>
        <end position="205"/>
    </location>
</feature>
<keyword evidence="1" id="KW-0812">Transmembrane</keyword>
<feature type="transmembrane region" description="Helical" evidence="1">
    <location>
        <begin position="24"/>
        <end position="45"/>
    </location>
</feature>
<reference evidence="2 3" key="1">
    <citation type="submission" date="2024-02" db="EMBL/GenBank/DDBJ databases">
        <title>A draft genome for the cacao thread blight pathogen Marasmius crinis-equi.</title>
        <authorList>
            <person name="Cohen S.P."/>
            <person name="Baruah I.K."/>
            <person name="Amoako-Attah I."/>
            <person name="Bukari Y."/>
            <person name="Meinhardt L.W."/>
            <person name="Bailey B.A."/>
        </authorList>
    </citation>
    <scope>NUCLEOTIDE SEQUENCE [LARGE SCALE GENOMIC DNA]</scope>
    <source>
        <strain evidence="2 3">GH-76</strain>
    </source>
</reference>
<keyword evidence="3" id="KW-1185">Reference proteome</keyword>
<name>A0ABR3F8T5_9AGAR</name>
<keyword evidence="1" id="KW-1133">Transmembrane helix</keyword>
<feature type="non-terminal residue" evidence="2">
    <location>
        <position position="273"/>
    </location>
</feature>
<feature type="transmembrane region" description="Helical" evidence="1">
    <location>
        <begin position="226"/>
        <end position="250"/>
    </location>
</feature>
<feature type="transmembrane region" description="Helical" evidence="1">
    <location>
        <begin position="106"/>
        <end position="130"/>
    </location>
</feature>
<comment type="caution">
    <text evidence="2">The sequence shown here is derived from an EMBL/GenBank/DDBJ whole genome shotgun (WGS) entry which is preliminary data.</text>
</comment>
<gene>
    <name evidence="2" type="ORF">V5O48_010276</name>
</gene>
<protein>
    <submittedName>
        <fullName evidence="2">Uncharacterized protein</fullName>
    </submittedName>
</protein>
<proteinExistence type="predicted"/>